<protein>
    <recommendedName>
        <fullName evidence="2">Pentacotripeptide-repeat region of PRORP domain-containing protein</fullName>
    </recommendedName>
</protein>
<dbReference type="OrthoDB" id="276422at2759"/>
<name>A0A0L8G5T3_OCTBM</name>
<dbReference type="Gene3D" id="1.25.40.10">
    <property type="entry name" value="Tetratricopeptide repeat domain"/>
    <property type="match status" value="1"/>
</dbReference>
<dbReference type="InterPro" id="IPR011990">
    <property type="entry name" value="TPR-like_helical_dom_sf"/>
</dbReference>
<sequence>MSLIPRCSTVCRSSCLFSCLIKHYSSHPKTVSSKVYAKIQKKKLFREICNHKELVALLNARLSQLQGSSDEFHVLRPAHHDGSFEDRLQELRYFYDSAPIGFERSVSVCPLSNITPAFIKELMTTQQKLTEISSDVWHQDYKSFHNQMMAVIKKSKGKKKQPVSLKTTKRNLKVSWKENKNVTDKLHRQKELCQTVVPTLVSPPGECFATEEDFASGKFSTSEEVSVPGGDFVNVLKCMHDNQFVSEEVLLSERNHTHLYTDIDTEEVNSFTDTSNQIVPGSVDPKPCSMPDANLDSQKAVTTAAATVSTANTKAKTKPQSKKPAINLKKSRNLERWRQNPIEMNLMFNNDLEAYVNACLFSGMVNKALAIIKFYNYQHKHRPAEVTLKIIKPEIYSNIMHALAKQGNFDSIQDLFKMMKIHLKPTLQCYAACLECFGRKDSPDLQLGQHILQDLKRDGYCASQIFNSCTFRRDERQYVLKALKLISLDYEPSSKEINLKYSRNILQNLNTPPLPDTVSQYL</sequence>
<evidence type="ECO:0008006" key="2">
    <source>
        <dbReference type="Google" id="ProtNLM"/>
    </source>
</evidence>
<organism evidence="1">
    <name type="scientific">Octopus bimaculoides</name>
    <name type="common">California two-spotted octopus</name>
    <dbReference type="NCBI Taxonomy" id="37653"/>
    <lineage>
        <taxon>Eukaryota</taxon>
        <taxon>Metazoa</taxon>
        <taxon>Spiralia</taxon>
        <taxon>Lophotrochozoa</taxon>
        <taxon>Mollusca</taxon>
        <taxon>Cephalopoda</taxon>
        <taxon>Coleoidea</taxon>
        <taxon>Octopodiformes</taxon>
        <taxon>Octopoda</taxon>
        <taxon>Incirrata</taxon>
        <taxon>Octopodidae</taxon>
        <taxon>Octopus</taxon>
    </lineage>
</organism>
<gene>
    <name evidence="1" type="ORF">OCBIM_22039809mg</name>
</gene>
<accession>A0A0L8G5T3</accession>
<proteinExistence type="predicted"/>
<dbReference type="EMBL" id="KQ423762">
    <property type="protein sequence ID" value="KOF72233.1"/>
    <property type="molecule type" value="Genomic_DNA"/>
</dbReference>
<evidence type="ECO:0000313" key="1">
    <source>
        <dbReference type="EMBL" id="KOF72233.1"/>
    </source>
</evidence>
<reference evidence="1" key="1">
    <citation type="submission" date="2015-07" db="EMBL/GenBank/DDBJ databases">
        <title>MeaNS - Measles Nucleotide Surveillance Program.</title>
        <authorList>
            <person name="Tran T."/>
            <person name="Druce J."/>
        </authorList>
    </citation>
    <scope>NUCLEOTIDE SEQUENCE</scope>
    <source>
        <strain evidence="1">UCB-OBI-ISO-001</strain>
        <tissue evidence="1">Gonad</tissue>
    </source>
</reference>
<dbReference type="AlphaFoldDB" id="A0A0L8G5T3"/>
<dbReference type="STRING" id="37653.A0A0L8G5T3"/>